<dbReference type="EMBL" id="JBIRYO010000004">
    <property type="protein sequence ID" value="MFI2473428.1"/>
    <property type="molecule type" value="Genomic_DNA"/>
</dbReference>
<protein>
    <submittedName>
        <fullName evidence="2">Caspase family protein</fullName>
    </submittedName>
</protein>
<keyword evidence="3" id="KW-1185">Reference proteome</keyword>
<sequence>MTGYSLHIGLNRVDPAEYDGWDGALAGCVNDANSMAAIAAAQGFATTTKLLDGDATSYAIIGEIGRLANEARPGDLVLITYSGHGSQVWDVDSEEDDDRDETWVAYDRQIVDDELYRMWAQFAPGVRIVVCSDSCHSGTVVRELLSRGTRDAIVERAAALSSSGEQGAVKIVQGAVKAMPREVELEDNKRRRQLYSFVQRLSGPQSRANIQAGVVLLSGCQDSQESYDGAVNGQFTGALLDVWANGSFDGGYSLFHRKIATLMPPDQTPNLFTLNADADFMDQRPFTP</sequence>
<feature type="domain" description="Peptidase C14 caspase" evidence="1">
    <location>
        <begin position="16"/>
        <end position="270"/>
    </location>
</feature>
<dbReference type="RefSeq" id="WP_357403624.1">
    <property type="nucleotide sequence ID" value="NZ_JBEYCD010000004.1"/>
</dbReference>
<dbReference type="InterPro" id="IPR011600">
    <property type="entry name" value="Pept_C14_caspase"/>
</dbReference>
<dbReference type="Gene3D" id="3.40.50.1460">
    <property type="match status" value="1"/>
</dbReference>
<proteinExistence type="predicted"/>
<evidence type="ECO:0000313" key="2">
    <source>
        <dbReference type="EMBL" id="MFI2473428.1"/>
    </source>
</evidence>
<dbReference type="PANTHER" id="PTHR48104:SF30">
    <property type="entry name" value="METACASPASE-1"/>
    <property type="match status" value="1"/>
</dbReference>
<organism evidence="2 3">
    <name type="scientific">Nocardia xishanensis</name>
    <dbReference type="NCBI Taxonomy" id="238964"/>
    <lineage>
        <taxon>Bacteria</taxon>
        <taxon>Bacillati</taxon>
        <taxon>Actinomycetota</taxon>
        <taxon>Actinomycetes</taxon>
        <taxon>Mycobacteriales</taxon>
        <taxon>Nocardiaceae</taxon>
        <taxon>Nocardia</taxon>
    </lineage>
</organism>
<dbReference type="InterPro" id="IPR050452">
    <property type="entry name" value="Metacaspase"/>
</dbReference>
<dbReference type="Pfam" id="PF00656">
    <property type="entry name" value="Peptidase_C14"/>
    <property type="match status" value="1"/>
</dbReference>
<comment type="caution">
    <text evidence="2">The sequence shown here is derived from an EMBL/GenBank/DDBJ whole genome shotgun (WGS) entry which is preliminary data.</text>
</comment>
<evidence type="ECO:0000259" key="1">
    <source>
        <dbReference type="Pfam" id="PF00656"/>
    </source>
</evidence>
<dbReference type="Proteomes" id="UP001611415">
    <property type="component" value="Unassembled WGS sequence"/>
</dbReference>
<accession>A0ABW7WX79</accession>
<evidence type="ECO:0000313" key="3">
    <source>
        <dbReference type="Proteomes" id="UP001611415"/>
    </source>
</evidence>
<gene>
    <name evidence="2" type="ORF">ACH49W_08625</name>
</gene>
<reference evidence="2 3" key="1">
    <citation type="submission" date="2024-10" db="EMBL/GenBank/DDBJ databases">
        <title>The Natural Products Discovery Center: Release of the First 8490 Sequenced Strains for Exploring Actinobacteria Biosynthetic Diversity.</title>
        <authorList>
            <person name="Kalkreuter E."/>
            <person name="Kautsar S.A."/>
            <person name="Yang D."/>
            <person name="Bader C.D."/>
            <person name="Teijaro C.N."/>
            <person name="Fluegel L."/>
            <person name="Davis C.M."/>
            <person name="Simpson J.R."/>
            <person name="Lauterbach L."/>
            <person name="Steele A.D."/>
            <person name="Gui C."/>
            <person name="Meng S."/>
            <person name="Li G."/>
            <person name="Viehrig K."/>
            <person name="Ye F."/>
            <person name="Su P."/>
            <person name="Kiefer A.F."/>
            <person name="Nichols A."/>
            <person name="Cepeda A.J."/>
            <person name="Yan W."/>
            <person name="Fan B."/>
            <person name="Jiang Y."/>
            <person name="Adhikari A."/>
            <person name="Zheng C.-J."/>
            <person name="Schuster L."/>
            <person name="Cowan T.M."/>
            <person name="Smanski M.J."/>
            <person name="Chevrette M.G."/>
            <person name="De Carvalho L.P.S."/>
            <person name="Shen B."/>
        </authorList>
    </citation>
    <scope>NUCLEOTIDE SEQUENCE [LARGE SCALE GENOMIC DNA]</scope>
    <source>
        <strain evidence="2 3">NPDC019275</strain>
    </source>
</reference>
<name>A0ABW7WX79_9NOCA</name>
<dbReference type="PANTHER" id="PTHR48104">
    <property type="entry name" value="METACASPASE-4"/>
    <property type="match status" value="1"/>
</dbReference>